<dbReference type="NCBIfam" id="NF033547">
    <property type="entry name" value="transpos_IS1595"/>
    <property type="match status" value="1"/>
</dbReference>
<dbReference type="SMART" id="SM01126">
    <property type="entry name" value="DDE_Tnp_IS1595"/>
    <property type="match status" value="1"/>
</dbReference>
<proteinExistence type="predicted"/>
<dbReference type="RefSeq" id="WP_106230518.1">
    <property type="nucleotide sequence ID" value="NZ_PVTM01000005.1"/>
</dbReference>
<comment type="caution">
    <text evidence="2">The sequence shown here is derived from an EMBL/GenBank/DDBJ whole genome shotgun (WGS) entry which is preliminary data.</text>
</comment>
<reference evidence="2 3" key="1">
    <citation type="submission" date="2018-03" db="EMBL/GenBank/DDBJ databases">
        <title>Comparative analysis of microorganisms from saline springs in Andes Mountain Range, Colombia.</title>
        <authorList>
            <person name="Rubin E."/>
        </authorList>
    </citation>
    <scope>NUCLEOTIDE SEQUENCE [LARGE SCALE GENOMIC DNA]</scope>
    <source>
        <strain evidence="2 3">USBA 854</strain>
    </source>
</reference>
<name>A0A2T0VPE1_9GAMM</name>
<accession>A0A2T0VPE1</accession>
<dbReference type="Proteomes" id="UP000239896">
    <property type="component" value="Unassembled WGS sequence"/>
</dbReference>
<protein>
    <submittedName>
        <fullName evidence="2">ISXO2 transposase-like protein</fullName>
    </submittedName>
</protein>
<sequence length="246" mass="27856">SLTAGTIFHATHLPLTTWFLAIYLLTQRKSGISALQLSRELGVSYNTGWKLKHKLLQVMHERNQGERLSGRIELDDAYLGGERSGKRGRGAEHKFPFVAAVQTDEDGHPLRVQLRRVRGFTLAEIRRYAQQAIAPGSRVISDGLGCFRAFDTPLYVHDCHITGGGRASVKNPEFNWVNTLLGNVKNAITGTYHAIRGPHAPRYLAEFEYRFNRRYDLKAMIPRFLTVAVRTPPMPYRFLKMADSYA</sequence>
<evidence type="ECO:0000313" key="3">
    <source>
        <dbReference type="Proteomes" id="UP000239896"/>
    </source>
</evidence>
<dbReference type="AlphaFoldDB" id="A0A2T0VPE1"/>
<feature type="non-terminal residue" evidence="2">
    <location>
        <position position="1"/>
    </location>
</feature>
<gene>
    <name evidence="2" type="ORF">BCL64_105267</name>
</gene>
<organism evidence="2 3">
    <name type="scientific">Halomonas ventosae</name>
    <dbReference type="NCBI Taxonomy" id="229007"/>
    <lineage>
        <taxon>Bacteria</taxon>
        <taxon>Pseudomonadati</taxon>
        <taxon>Pseudomonadota</taxon>
        <taxon>Gammaproteobacteria</taxon>
        <taxon>Oceanospirillales</taxon>
        <taxon>Halomonadaceae</taxon>
        <taxon>Halomonas</taxon>
    </lineage>
</organism>
<keyword evidence="3" id="KW-1185">Reference proteome</keyword>
<evidence type="ECO:0000313" key="2">
    <source>
        <dbReference type="EMBL" id="PRY72119.1"/>
    </source>
</evidence>
<feature type="domain" description="ISXO2-like transposase" evidence="1">
    <location>
        <begin position="67"/>
        <end position="212"/>
    </location>
</feature>
<evidence type="ECO:0000259" key="1">
    <source>
        <dbReference type="SMART" id="SM01126"/>
    </source>
</evidence>
<dbReference type="Pfam" id="PF12762">
    <property type="entry name" value="DDE_Tnp_IS1595"/>
    <property type="match status" value="1"/>
</dbReference>
<dbReference type="EMBL" id="PVTM01000005">
    <property type="protein sequence ID" value="PRY72119.1"/>
    <property type="molecule type" value="Genomic_DNA"/>
</dbReference>
<dbReference type="InterPro" id="IPR024445">
    <property type="entry name" value="Tnp_ISXO2-like"/>
</dbReference>